<dbReference type="RefSeq" id="WP_344963394.1">
    <property type="nucleotide sequence ID" value="NZ_BAABDS010000015.1"/>
</dbReference>
<keyword evidence="3" id="KW-1185">Reference proteome</keyword>
<name>A0ABP7DN41_9GAMM</name>
<protein>
    <recommendedName>
        <fullName evidence="4">Polysaccharide chain length determinant N-terminal domain-containing protein</fullName>
    </recommendedName>
</protein>
<gene>
    <name evidence="2" type="ORF">GCM10022421_12240</name>
</gene>
<evidence type="ECO:0008006" key="4">
    <source>
        <dbReference type="Google" id="ProtNLM"/>
    </source>
</evidence>
<evidence type="ECO:0000256" key="1">
    <source>
        <dbReference type="SAM" id="Phobius"/>
    </source>
</evidence>
<reference evidence="3" key="1">
    <citation type="journal article" date="2019" name="Int. J. Syst. Evol. Microbiol.">
        <title>The Global Catalogue of Microorganisms (GCM) 10K type strain sequencing project: providing services to taxonomists for standard genome sequencing and annotation.</title>
        <authorList>
            <consortium name="The Broad Institute Genomics Platform"/>
            <consortium name="The Broad Institute Genome Sequencing Center for Infectious Disease"/>
            <person name="Wu L."/>
            <person name="Ma J."/>
        </authorList>
    </citation>
    <scope>NUCLEOTIDE SEQUENCE [LARGE SCALE GENOMIC DNA]</scope>
    <source>
        <strain evidence="3">JCM 17329</strain>
    </source>
</reference>
<proteinExistence type="predicted"/>
<accession>A0ABP7DN41</accession>
<keyword evidence="1" id="KW-0472">Membrane</keyword>
<sequence>MSQSPLPQDARFNQPMPSYAYRDDEISLVDLAKVLVKRRNWLFSTFIIGLLVTFLLAWLKRPAPVVENTNKEFTTLVTVGYKTPTVFIEPLAGIKTQLTDAFVPLATKSNSHNADVIIDNQSGGSNIIKLVTIAEQGQSESVSKYHEKILEPLLLRHERLVKELNDKYDNSTLESIGVQPIATSIASLAQPLNIPSTVAKSRAGLIVALGLILSTILAIVFVFIREFSSHVCASLRNDNK</sequence>
<evidence type="ECO:0000313" key="3">
    <source>
        <dbReference type="Proteomes" id="UP001501479"/>
    </source>
</evidence>
<feature type="transmembrane region" description="Helical" evidence="1">
    <location>
        <begin position="41"/>
        <end position="59"/>
    </location>
</feature>
<comment type="caution">
    <text evidence="2">The sequence shown here is derived from an EMBL/GenBank/DDBJ whole genome shotgun (WGS) entry which is preliminary data.</text>
</comment>
<organism evidence="2 3">
    <name type="scientific">Oceanisphaera sediminis</name>
    <dbReference type="NCBI Taxonomy" id="981381"/>
    <lineage>
        <taxon>Bacteria</taxon>
        <taxon>Pseudomonadati</taxon>
        <taxon>Pseudomonadota</taxon>
        <taxon>Gammaproteobacteria</taxon>
        <taxon>Aeromonadales</taxon>
        <taxon>Aeromonadaceae</taxon>
        <taxon>Oceanisphaera</taxon>
    </lineage>
</organism>
<keyword evidence="1" id="KW-1133">Transmembrane helix</keyword>
<keyword evidence="1" id="KW-0812">Transmembrane</keyword>
<dbReference type="EMBL" id="BAABDS010000015">
    <property type="protein sequence ID" value="GAA3706714.1"/>
    <property type="molecule type" value="Genomic_DNA"/>
</dbReference>
<evidence type="ECO:0000313" key="2">
    <source>
        <dbReference type="EMBL" id="GAA3706714.1"/>
    </source>
</evidence>
<dbReference type="Proteomes" id="UP001501479">
    <property type="component" value="Unassembled WGS sequence"/>
</dbReference>
<feature type="transmembrane region" description="Helical" evidence="1">
    <location>
        <begin position="203"/>
        <end position="224"/>
    </location>
</feature>